<evidence type="ECO:0000313" key="3">
    <source>
        <dbReference type="Proteomes" id="UP000001578"/>
    </source>
</evidence>
<feature type="compositionally biased region" description="Polar residues" evidence="1">
    <location>
        <begin position="266"/>
        <end position="276"/>
    </location>
</feature>
<accession>A4ILC9</accession>
<evidence type="ECO:0008006" key="4">
    <source>
        <dbReference type="Google" id="ProtNLM"/>
    </source>
</evidence>
<evidence type="ECO:0000313" key="2">
    <source>
        <dbReference type="EMBL" id="ABO66133.1"/>
    </source>
</evidence>
<evidence type="ECO:0000256" key="1">
    <source>
        <dbReference type="SAM" id="MobiDB-lite"/>
    </source>
</evidence>
<gene>
    <name evidence="2" type="ordered locus">GTNG_0753</name>
</gene>
<dbReference type="Proteomes" id="UP000001578">
    <property type="component" value="Chromosome"/>
</dbReference>
<dbReference type="RefSeq" id="WP_011886970.1">
    <property type="nucleotide sequence ID" value="NC_009328.1"/>
</dbReference>
<dbReference type="eggNOG" id="ENOG5034CGN">
    <property type="taxonomic scope" value="Bacteria"/>
</dbReference>
<dbReference type="KEGG" id="gtn:GTNG_0753"/>
<reference evidence="2 3" key="1">
    <citation type="journal article" date="2007" name="Proc. Natl. Acad. Sci. U.S.A.">
        <title>Genome and proteome of long-chain alkane degrading Geobacillus thermodenitrificans NG80-2 isolated from a deep-subsurface oil reservoir.</title>
        <authorList>
            <person name="Feng L."/>
            <person name="Wang W."/>
            <person name="Cheng J."/>
            <person name="Ren Y."/>
            <person name="Zhao G."/>
            <person name="Gao C."/>
            <person name="Tang Y."/>
            <person name="Liu X."/>
            <person name="Han W."/>
            <person name="Peng X."/>
            <person name="Liu R."/>
            <person name="Wang L."/>
        </authorList>
    </citation>
    <scope>NUCLEOTIDE SEQUENCE [LARGE SCALE GENOMIC DNA]</scope>
    <source>
        <strain evidence="2 3">NG80-2</strain>
    </source>
</reference>
<dbReference type="EMBL" id="CP000557">
    <property type="protein sequence ID" value="ABO66133.1"/>
    <property type="molecule type" value="Genomic_DNA"/>
</dbReference>
<organism evidence="2 3">
    <name type="scientific">Geobacillus thermodenitrificans (strain NG80-2)</name>
    <dbReference type="NCBI Taxonomy" id="420246"/>
    <lineage>
        <taxon>Bacteria</taxon>
        <taxon>Bacillati</taxon>
        <taxon>Bacillota</taxon>
        <taxon>Bacilli</taxon>
        <taxon>Bacillales</taxon>
        <taxon>Anoxybacillaceae</taxon>
        <taxon>Geobacillus</taxon>
    </lineage>
</organism>
<proteinExistence type="predicted"/>
<name>A4ILC9_GEOTN</name>
<protein>
    <recommendedName>
        <fullName evidence="4">Zinc finger CGNR domain-containing protein</fullName>
    </recommendedName>
</protein>
<feature type="region of interest" description="Disordered" evidence="1">
    <location>
        <begin position="252"/>
        <end position="276"/>
    </location>
</feature>
<dbReference type="AlphaFoldDB" id="A4ILC9"/>
<dbReference type="HOGENOM" id="CLU_1007461_0_0_9"/>
<sequence>MQNVVCLTKFAVLPKMYEALSLKQLTTEELDRLQSEPVLYSPFDTVMIRVKDTNISLHQFSSFNPLLHTPNLYVELAKIQNEKDLMKFIEIYGLPLGISKSTSTNCMEELITITEMDTLDFFEELAQFSDLLSLWYYILNNEPIQRNFSFIVDGKVVSTETKDPKQIIATVLNSKRSWTESIESYGEKISLCIRFKNLFEVAYFQLMNAVLNKKPLRRCKECNSIFEVVHESQKFCAPRFGRKRSTCENTYRVRKRRQRQKEKITESNSQEESGMK</sequence>